<dbReference type="PROSITE" id="PS50987">
    <property type="entry name" value="HTH_ARSR_2"/>
    <property type="match status" value="1"/>
</dbReference>
<keyword evidence="4" id="KW-1185">Reference proteome</keyword>
<dbReference type="Gene3D" id="1.10.10.10">
    <property type="entry name" value="Winged helix-like DNA-binding domain superfamily/Winged helix DNA-binding domain"/>
    <property type="match status" value="1"/>
</dbReference>
<organism evidence="2 5">
    <name type="scientific">Proteus terrae subsp. cibarius</name>
    <dbReference type="NCBI Taxonomy" id="626774"/>
    <lineage>
        <taxon>Bacteria</taxon>
        <taxon>Pseudomonadati</taxon>
        <taxon>Pseudomonadota</taxon>
        <taxon>Gammaproteobacteria</taxon>
        <taxon>Enterobacterales</taxon>
        <taxon>Morganellaceae</taxon>
        <taxon>Proteus</taxon>
    </lineage>
</organism>
<dbReference type="EMBL" id="CP047340">
    <property type="protein sequence ID" value="QIF89845.1"/>
    <property type="molecule type" value="Genomic_DNA"/>
</dbReference>
<dbReference type="InterPro" id="IPR036388">
    <property type="entry name" value="WH-like_DNA-bd_sf"/>
</dbReference>
<sequence>MAKSEIKSEYQHTLESAITAVGAAISDISRVKILCALMDGRAWTATELGIVADISASTASSHLSKLLSSGLISVISQGKYRYFRLANDEIANVIENLMSFSTDHISQAKITTPKNLRKARTCYNHLAGEVAVDIYHSLCQQKWITQDGHAITTLGLERFKNMGIEFQAKHSRNICCPCLDWSERRFHLGGQIGTAFLNYAEAQTWLTRHQGYREVTISEKGYKALAQHFNIEKR</sequence>
<accession>A0A8I0WP85</accession>
<proteinExistence type="predicted"/>
<feature type="domain" description="HTH arsR-type" evidence="1">
    <location>
        <begin position="10"/>
        <end position="105"/>
    </location>
</feature>
<dbReference type="EMBL" id="JADSJR010000010">
    <property type="protein sequence ID" value="MBG2914516.1"/>
    <property type="molecule type" value="Genomic_DNA"/>
</dbReference>
<dbReference type="AlphaFoldDB" id="A0A8I0WP85"/>
<dbReference type="PANTHER" id="PTHR39168">
    <property type="entry name" value="TRANSCRIPTIONAL REGULATOR-RELATED"/>
    <property type="match status" value="1"/>
</dbReference>
<dbReference type="PRINTS" id="PR00778">
    <property type="entry name" value="HTHARSR"/>
</dbReference>
<dbReference type="SUPFAM" id="SSF46785">
    <property type="entry name" value="Winged helix' DNA-binding domain"/>
    <property type="match status" value="1"/>
</dbReference>
<dbReference type="InterPro" id="IPR001845">
    <property type="entry name" value="HTH_ArsR_DNA-bd_dom"/>
</dbReference>
<dbReference type="RefSeq" id="WP_075673830.1">
    <property type="nucleotide sequence ID" value="NZ_CP045008.1"/>
</dbReference>
<gene>
    <name evidence="3" type="ORF">GTH23_07245</name>
    <name evidence="2" type="ORF">I4901_09070</name>
</gene>
<dbReference type="GO" id="GO:0003700">
    <property type="term" value="F:DNA-binding transcription factor activity"/>
    <property type="evidence" value="ECO:0007669"/>
    <property type="project" value="InterPro"/>
</dbReference>
<dbReference type="GO" id="GO:0010288">
    <property type="term" value="P:response to lead ion"/>
    <property type="evidence" value="ECO:0007669"/>
    <property type="project" value="TreeGrafter"/>
</dbReference>
<evidence type="ECO:0000313" key="4">
    <source>
        <dbReference type="Proteomes" id="UP000501338"/>
    </source>
</evidence>
<dbReference type="Proteomes" id="UP000612266">
    <property type="component" value="Unassembled WGS sequence"/>
</dbReference>
<dbReference type="Pfam" id="PF01022">
    <property type="entry name" value="HTH_5"/>
    <property type="match status" value="1"/>
</dbReference>
<evidence type="ECO:0000313" key="2">
    <source>
        <dbReference type="EMBL" id="MBG2914516.1"/>
    </source>
</evidence>
<evidence type="ECO:0000259" key="1">
    <source>
        <dbReference type="PROSITE" id="PS50987"/>
    </source>
</evidence>
<dbReference type="Proteomes" id="UP000501338">
    <property type="component" value="Chromosome"/>
</dbReference>
<dbReference type="PANTHER" id="PTHR39168:SF1">
    <property type="entry name" value="TRANSCRIPTIONAL REGULATORY PROTEIN"/>
    <property type="match status" value="1"/>
</dbReference>
<reference evidence="3 4" key="1">
    <citation type="submission" date="2020-01" db="EMBL/GenBank/DDBJ databases">
        <title>The genomic epidemiology of tigecycline resistance gene tet(X) variants in a swine farm in China.</title>
        <authorList>
            <person name="Peng K."/>
            <person name="Li R."/>
        </authorList>
    </citation>
    <scope>NUCLEOTIDE SEQUENCE [LARGE SCALE GENOMIC DNA]</scope>
    <source>
        <strain evidence="3 4">ZF1</strain>
    </source>
</reference>
<dbReference type="SMART" id="SM00418">
    <property type="entry name" value="HTH_ARSR"/>
    <property type="match status" value="1"/>
</dbReference>
<evidence type="ECO:0000313" key="3">
    <source>
        <dbReference type="EMBL" id="QIF89845.1"/>
    </source>
</evidence>
<dbReference type="GO" id="GO:0032791">
    <property type="term" value="F:lead ion binding"/>
    <property type="evidence" value="ECO:0007669"/>
    <property type="project" value="TreeGrafter"/>
</dbReference>
<reference evidence="2" key="2">
    <citation type="submission" date="2020-11" db="EMBL/GenBank/DDBJ databases">
        <title>Enhanced detection system for hospital associated transmission using whole genome sequencing surveillance.</title>
        <authorList>
            <person name="Harrison L.H."/>
            <person name="Van Tyne D."/>
            <person name="Marsh J.W."/>
            <person name="Griffith M.P."/>
            <person name="Snyder D.J."/>
            <person name="Cooper V.S."/>
            <person name="Mustapha M."/>
        </authorList>
    </citation>
    <scope>NUCLEOTIDE SEQUENCE</scope>
    <source>
        <strain evidence="2">PR00070</strain>
    </source>
</reference>
<name>A0A8I0WP85_9GAMM</name>
<protein>
    <submittedName>
        <fullName evidence="3">Helix-turn-helix domain-containing protein</fullName>
    </submittedName>
    <submittedName>
        <fullName evidence="2">Helix-turn-helix transcriptional regulator</fullName>
    </submittedName>
</protein>
<dbReference type="GO" id="GO:0003677">
    <property type="term" value="F:DNA binding"/>
    <property type="evidence" value="ECO:0007669"/>
    <property type="project" value="TreeGrafter"/>
</dbReference>
<dbReference type="GO" id="GO:0046686">
    <property type="term" value="P:response to cadmium ion"/>
    <property type="evidence" value="ECO:0007669"/>
    <property type="project" value="TreeGrafter"/>
</dbReference>
<dbReference type="GO" id="GO:0097063">
    <property type="term" value="F:cadmium ion sensor activity"/>
    <property type="evidence" value="ECO:0007669"/>
    <property type="project" value="TreeGrafter"/>
</dbReference>
<dbReference type="InterPro" id="IPR036390">
    <property type="entry name" value="WH_DNA-bd_sf"/>
</dbReference>
<evidence type="ECO:0000313" key="5">
    <source>
        <dbReference type="Proteomes" id="UP000612266"/>
    </source>
</evidence>
<dbReference type="InterPro" id="IPR052543">
    <property type="entry name" value="HTH_Metal-responsive_Reg"/>
</dbReference>